<evidence type="ECO:0000256" key="4">
    <source>
        <dbReference type="ARBA" id="ARBA00022729"/>
    </source>
</evidence>
<dbReference type="GO" id="GO:0009055">
    <property type="term" value="F:electron transfer activity"/>
    <property type="evidence" value="ECO:0007669"/>
    <property type="project" value="InterPro"/>
</dbReference>
<dbReference type="Pfam" id="PF03150">
    <property type="entry name" value="CCP_MauG"/>
    <property type="match status" value="1"/>
</dbReference>
<evidence type="ECO:0000256" key="8">
    <source>
        <dbReference type="PIRSR" id="PIRSR000294-1"/>
    </source>
</evidence>
<keyword evidence="5" id="KW-0574">Periplasm</keyword>
<feature type="binding site" description="covalent" evidence="8">
    <location>
        <position position="228"/>
    </location>
    <ligand>
        <name>heme c</name>
        <dbReference type="ChEBI" id="CHEBI:61717"/>
        <label>2</label>
    </ligand>
</feature>
<evidence type="ECO:0000256" key="5">
    <source>
        <dbReference type="ARBA" id="ARBA00022764"/>
    </source>
</evidence>
<evidence type="ECO:0000313" key="11">
    <source>
        <dbReference type="EMBL" id="SFS34803.1"/>
    </source>
</evidence>
<dbReference type="OrthoDB" id="9805202at2"/>
<evidence type="ECO:0000313" key="12">
    <source>
        <dbReference type="Proteomes" id="UP000199312"/>
    </source>
</evidence>
<feature type="binding site" description="axial binding residue" evidence="9">
    <location>
        <position position="232"/>
    </location>
    <ligand>
        <name>heme c</name>
        <dbReference type="ChEBI" id="CHEBI:61717"/>
        <label>2</label>
    </ligand>
    <ligandPart>
        <name>Fe</name>
        <dbReference type="ChEBI" id="CHEBI:18248"/>
    </ligandPart>
</feature>
<evidence type="ECO:0000256" key="7">
    <source>
        <dbReference type="ARBA" id="ARBA00023004"/>
    </source>
</evidence>
<dbReference type="STRING" id="593133.SAMN04488006_0866"/>
<dbReference type="PROSITE" id="PS51257">
    <property type="entry name" value="PROKAR_LIPOPROTEIN"/>
    <property type="match status" value="1"/>
</dbReference>
<keyword evidence="11" id="KW-0575">Peroxidase</keyword>
<comment type="cofactor">
    <cofactor evidence="8">
        <name>heme</name>
        <dbReference type="ChEBI" id="CHEBI:30413"/>
    </cofactor>
    <text evidence="8">Binds 2 heme groups.</text>
</comment>
<dbReference type="Pfam" id="PF00034">
    <property type="entry name" value="Cytochrom_C"/>
    <property type="match status" value="1"/>
</dbReference>
<gene>
    <name evidence="11" type="ORF">SAMN04488006_0866</name>
</gene>
<reference evidence="12" key="1">
    <citation type="submission" date="2016-10" db="EMBL/GenBank/DDBJ databases">
        <authorList>
            <person name="Varghese N."/>
            <person name="Submissions S."/>
        </authorList>
    </citation>
    <scope>NUCLEOTIDE SEQUENCE [LARGE SCALE GENOMIC DNA]</scope>
    <source>
        <strain evidence="12">DSM 24450</strain>
    </source>
</reference>
<keyword evidence="6" id="KW-0560">Oxidoreductase</keyword>
<dbReference type="InterPro" id="IPR051395">
    <property type="entry name" value="Cytochrome_c_Peroxidase/MauG"/>
</dbReference>
<evidence type="ECO:0000256" key="1">
    <source>
        <dbReference type="ARBA" id="ARBA00004418"/>
    </source>
</evidence>
<accession>A0A1I6P3M4</accession>
<comment type="PTM">
    <text evidence="8">Binds 2 heme groups per subunit.</text>
</comment>
<dbReference type="InterPro" id="IPR009056">
    <property type="entry name" value="Cyt_c-like_dom"/>
</dbReference>
<name>A0A1I6P3M4_9FLAO</name>
<dbReference type="PANTHER" id="PTHR30600:SF7">
    <property type="entry name" value="CYTOCHROME C PEROXIDASE-RELATED"/>
    <property type="match status" value="1"/>
</dbReference>
<dbReference type="EMBL" id="FOZP01000001">
    <property type="protein sequence ID" value="SFS34803.1"/>
    <property type="molecule type" value="Genomic_DNA"/>
</dbReference>
<dbReference type="Gene3D" id="1.10.760.10">
    <property type="entry name" value="Cytochrome c-like domain"/>
    <property type="match status" value="2"/>
</dbReference>
<dbReference type="PANTHER" id="PTHR30600">
    <property type="entry name" value="CYTOCHROME C PEROXIDASE-RELATED"/>
    <property type="match status" value="1"/>
</dbReference>
<keyword evidence="3 9" id="KW-0479">Metal-binding</keyword>
<keyword evidence="7 9" id="KW-0408">Iron</keyword>
<proteinExistence type="predicted"/>
<dbReference type="RefSeq" id="WP_090223052.1">
    <property type="nucleotide sequence ID" value="NZ_FOZP01000001.1"/>
</dbReference>
<keyword evidence="12" id="KW-1185">Reference proteome</keyword>
<evidence type="ECO:0000256" key="2">
    <source>
        <dbReference type="ARBA" id="ARBA00022617"/>
    </source>
</evidence>
<evidence type="ECO:0000256" key="6">
    <source>
        <dbReference type="ARBA" id="ARBA00023002"/>
    </source>
</evidence>
<dbReference type="SUPFAM" id="SSF46626">
    <property type="entry name" value="Cytochrome c"/>
    <property type="match status" value="2"/>
</dbReference>
<dbReference type="GO" id="GO:0042597">
    <property type="term" value="C:periplasmic space"/>
    <property type="evidence" value="ECO:0007669"/>
    <property type="project" value="UniProtKB-SubCell"/>
</dbReference>
<dbReference type="GO" id="GO:0046872">
    <property type="term" value="F:metal ion binding"/>
    <property type="evidence" value="ECO:0007669"/>
    <property type="project" value="UniProtKB-KW"/>
</dbReference>
<evidence type="ECO:0000256" key="3">
    <source>
        <dbReference type="ARBA" id="ARBA00022723"/>
    </source>
</evidence>
<feature type="domain" description="Cytochrome c" evidence="10">
    <location>
        <begin position="60"/>
        <end position="169"/>
    </location>
</feature>
<feature type="binding site" description="axial binding residue" evidence="9">
    <location>
        <position position="86"/>
    </location>
    <ligand>
        <name>heme c</name>
        <dbReference type="ChEBI" id="CHEBI:61717"/>
        <label>1</label>
    </ligand>
    <ligandPart>
        <name>Fe</name>
        <dbReference type="ChEBI" id="CHEBI:18248"/>
    </ligandPart>
</feature>
<evidence type="ECO:0000256" key="9">
    <source>
        <dbReference type="PIRSR" id="PIRSR000294-2"/>
    </source>
</evidence>
<sequence length="339" mass="38099">MKNIFILFVFIISMISCKESKNDKKVDENPEYVALQKTASSMFGKLPKIVENPNNKVTQEKVELGKKLFFDNRLSKDNTQSCNTCHNLETYGVDNLRTSPGNDGGFGARNSPTVFNAALHMSQFWDGREPDVEAQAGGPILNPVEMAMPSETIVVERLSAIDEYNSLFAKVFPTDKNPINYKNIQNAIGAFERTLVTPSRFDEFINGDLNALTTDEKEGLKLFISTGCVACHSGNVLGGNIYQKFGVYDNYWKYTKSTKIDEGKFEVTKNENDKYVFKSPSLRNIEKTYPYFHDGSVSDLKEAIRIMGKIQLNKDLSEKDLNSLISFLNSLTGELPKNI</sequence>
<organism evidence="11 12">
    <name type="scientific">Lutibacter maritimus</name>
    <dbReference type="NCBI Taxonomy" id="593133"/>
    <lineage>
        <taxon>Bacteria</taxon>
        <taxon>Pseudomonadati</taxon>
        <taxon>Bacteroidota</taxon>
        <taxon>Flavobacteriia</taxon>
        <taxon>Flavobacteriales</taxon>
        <taxon>Flavobacteriaceae</taxon>
        <taxon>Lutibacter</taxon>
    </lineage>
</organism>
<feature type="binding site" description="axial binding residue" evidence="9">
    <location>
        <position position="307"/>
    </location>
    <ligand>
        <name>heme c</name>
        <dbReference type="ChEBI" id="CHEBI:61717"/>
        <label>2</label>
    </ligand>
    <ligandPart>
        <name>Fe</name>
        <dbReference type="ChEBI" id="CHEBI:18248"/>
    </ligandPart>
</feature>
<dbReference type="InterPro" id="IPR004852">
    <property type="entry name" value="Di-haem_cyt_c_peroxidsae"/>
</dbReference>
<dbReference type="AlphaFoldDB" id="A0A1I6P3M4"/>
<feature type="domain" description="Cytochrome c" evidence="10">
    <location>
        <begin position="214"/>
        <end position="332"/>
    </location>
</feature>
<dbReference type="PROSITE" id="PS51007">
    <property type="entry name" value="CYTC"/>
    <property type="match status" value="2"/>
</dbReference>
<feature type="binding site" description="covalent" evidence="8">
    <location>
        <position position="231"/>
    </location>
    <ligand>
        <name>heme c</name>
        <dbReference type="ChEBI" id="CHEBI:61717"/>
        <label>2</label>
    </ligand>
</feature>
<keyword evidence="4" id="KW-0732">Signal</keyword>
<dbReference type="PIRSF" id="PIRSF000294">
    <property type="entry name" value="Cytochrome-c_peroxidase"/>
    <property type="match status" value="1"/>
</dbReference>
<dbReference type="GO" id="GO:0004130">
    <property type="term" value="F:cytochrome-c peroxidase activity"/>
    <property type="evidence" value="ECO:0007669"/>
    <property type="project" value="TreeGrafter"/>
</dbReference>
<evidence type="ECO:0000259" key="10">
    <source>
        <dbReference type="PROSITE" id="PS51007"/>
    </source>
</evidence>
<dbReference type="GO" id="GO:0020037">
    <property type="term" value="F:heme binding"/>
    <property type="evidence" value="ECO:0007669"/>
    <property type="project" value="InterPro"/>
</dbReference>
<protein>
    <submittedName>
        <fullName evidence="11">Cytochrome c peroxidase</fullName>
    </submittedName>
</protein>
<comment type="subcellular location">
    <subcellularLocation>
        <location evidence="1">Periplasm</location>
    </subcellularLocation>
</comment>
<dbReference type="Proteomes" id="UP000199312">
    <property type="component" value="Unassembled WGS sequence"/>
</dbReference>
<feature type="binding site" description="covalent" evidence="8">
    <location>
        <position position="85"/>
    </location>
    <ligand>
        <name>heme c</name>
        <dbReference type="ChEBI" id="CHEBI:61717"/>
        <label>1</label>
    </ligand>
</feature>
<feature type="binding site" description="covalent" evidence="8">
    <location>
        <position position="82"/>
    </location>
    <ligand>
        <name>heme c</name>
        <dbReference type="ChEBI" id="CHEBI:61717"/>
        <label>1</label>
    </ligand>
</feature>
<dbReference type="InterPro" id="IPR026259">
    <property type="entry name" value="MauG/Cytc_peroxidase"/>
</dbReference>
<keyword evidence="2 8" id="KW-0349">Heme</keyword>
<dbReference type="InterPro" id="IPR036909">
    <property type="entry name" value="Cyt_c-like_dom_sf"/>
</dbReference>